<dbReference type="AlphaFoldDB" id="A0A975Q1D1"/>
<dbReference type="Proteomes" id="UP000681425">
    <property type="component" value="Chromosome"/>
</dbReference>
<dbReference type="KEGG" id="spph:KFK14_19975"/>
<name>A0A975Q1D1_9SPHN</name>
<keyword evidence="2" id="KW-1185">Reference proteome</keyword>
<reference evidence="1" key="1">
    <citation type="submission" date="2021-04" db="EMBL/GenBank/DDBJ databases">
        <title>Isolation of p-tert-butylphenol degrading bacteria Sphingobium phenoxybenzoativorans Tas13 from active sludge.</title>
        <authorList>
            <person name="Li Y."/>
        </authorList>
    </citation>
    <scope>NUCLEOTIDE SEQUENCE</scope>
    <source>
        <strain evidence="1">Tas13</strain>
    </source>
</reference>
<protein>
    <submittedName>
        <fullName evidence="1">Uncharacterized protein</fullName>
    </submittedName>
</protein>
<accession>A0A975Q1D1</accession>
<dbReference type="RefSeq" id="WP_212608929.1">
    <property type="nucleotide sequence ID" value="NZ_CP073910.1"/>
</dbReference>
<organism evidence="1 2">
    <name type="scientific">Sphingobium phenoxybenzoativorans</name>
    <dbReference type="NCBI Taxonomy" id="1592790"/>
    <lineage>
        <taxon>Bacteria</taxon>
        <taxon>Pseudomonadati</taxon>
        <taxon>Pseudomonadota</taxon>
        <taxon>Alphaproteobacteria</taxon>
        <taxon>Sphingomonadales</taxon>
        <taxon>Sphingomonadaceae</taxon>
        <taxon>Sphingobium</taxon>
    </lineage>
</organism>
<evidence type="ECO:0000313" key="2">
    <source>
        <dbReference type="Proteomes" id="UP000681425"/>
    </source>
</evidence>
<dbReference type="EMBL" id="CP073910">
    <property type="protein sequence ID" value="QUT05248.1"/>
    <property type="molecule type" value="Genomic_DNA"/>
</dbReference>
<sequence length="120" mass="13925">MMDDSRVWSVDRLAAKQLLAGLALEYTGDMEDVVAQHFARHRRSCSTWAAERVHSNVLRKLEDGSAIYFQRECDKWTDGFRFAEQQLMAVDPEELLETTPVETWTKGQYLRAMVRQARNS</sequence>
<gene>
    <name evidence="1" type="ORF">KFK14_19975</name>
</gene>
<evidence type="ECO:0000313" key="1">
    <source>
        <dbReference type="EMBL" id="QUT05248.1"/>
    </source>
</evidence>
<proteinExistence type="predicted"/>